<dbReference type="InterPro" id="IPR000719">
    <property type="entry name" value="Prot_kinase_dom"/>
</dbReference>
<dbReference type="InterPro" id="IPR004147">
    <property type="entry name" value="ABC1_dom"/>
</dbReference>
<gene>
    <name evidence="4" type="ORF">DJ017_06150</name>
</gene>
<evidence type="ECO:0000259" key="3">
    <source>
        <dbReference type="PROSITE" id="PS50011"/>
    </source>
</evidence>
<organism evidence="4 5">
    <name type="scientific">Phenylobacterium soli</name>
    <dbReference type="NCBI Taxonomy" id="2170551"/>
    <lineage>
        <taxon>Bacteria</taxon>
        <taxon>Pseudomonadati</taxon>
        <taxon>Pseudomonadota</taxon>
        <taxon>Alphaproteobacteria</taxon>
        <taxon>Caulobacterales</taxon>
        <taxon>Caulobacteraceae</taxon>
        <taxon>Phenylobacterium</taxon>
    </lineage>
</organism>
<dbReference type="AlphaFoldDB" id="A0A328AH68"/>
<dbReference type="InterPro" id="IPR050154">
    <property type="entry name" value="UbiB_kinase"/>
</dbReference>
<feature type="transmembrane region" description="Helical" evidence="2">
    <location>
        <begin position="505"/>
        <end position="524"/>
    </location>
</feature>
<dbReference type="PANTHER" id="PTHR10566">
    <property type="entry name" value="CHAPERONE-ACTIVITY OF BC1 COMPLEX CABC1 -RELATED"/>
    <property type="match status" value="1"/>
</dbReference>
<accession>A0A328AH68</accession>
<keyword evidence="2" id="KW-0472">Membrane</keyword>
<dbReference type="CDD" id="cd05121">
    <property type="entry name" value="ABC1_ADCK3-like"/>
    <property type="match status" value="1"/>
</dbReference>
<keyword evidence="4" id="KW-0418">Kinase</keyword>
<evidence type="ECO:0000313" key="5">
    <source>
        <dbReference type="Proteomes" id="UP000249254"/>
    </source>
</evidence>
<protein>
    <submittedName>
        <fullName evidence="4">AarF/ABC1/UbiB kinase family protein</fullName>
    </submittedName>
</protein>
<dbReference type="PROSITE" id="PS50011">
    <property type="entry name" value="PROTEIN_KINASE_DOM"/>
    <property type="match status" value="1"/>
</dbReference>
<dbReference type="SUPFAM" id="SSF56112">
    <property type="entry name" value="Protein kinase-like (PK-like)"/>
    <property type="match status" value="1"/>
</dbReference>
<sequence>MLILRTLQIGRAAVRLAVTAMEDRFRRDATAPALPVALRRALEGLGPTFVKLGQALGQRRDLLPAAWIVELSRLQDAAAPFPGEEARRLVERALGRPIDDMFARFEVQPLAAASVAQVHRAQLRDGRDVVVKVLRPHVRAQIDQDMRVLLSLAGLATTLVPRLRERRTVELVHELWRNLRKETDLKEEARNIRRFARAFAGSPTVFIPDVVDGLSSADALVQAMSQGRRLEDPDLKPQADRLARGFVDFYMAQFFGVGLFHADPHPGNIFVMEDGRLCFHDFGAVGWLDRRSRQALMSFVQGFIHQDPEWLTQAAIDLGLIAASADRAAVAQGVEAILADLTGAPLEEWSIAAVMLAVARLGGGGAVALPPHLAALVRTVFTAEGSLRLLDPTLDVVQALTASGEELFVGKAGAALTDDSGLVRLKWEVAAAARAAPSLAAKALHRVQDQAGLAVPIRLPEVPDAVRRMSLGADRIALALVTLGLYVAASLLMQHSIGPRILGDLPLLAALGYGLALWFTLKLVRGIGRSGGP</sequence>
<keyword evidence="5" id="KW-1185">Reference proteome</keyword>
<evidence type="ECO:0000256" key="2">
    <source>
        <dbReference type="SAM" id="Phobius"/>
    </source>
</evidence>
<feature type="transmembrane region" description="Helical" evidence="2">
    <location>
        <begin position="476"/>
        <end position="493"/>
    </location>
</feature>
<keyword evidence="2" id="KW-0812">Transmembrane</keyword>
<dbReference type="PANTHER" id="PTHR10566:SF113">
    <property type="entry name" value="PROTEIN ACTIVITY OF BC1 COMPLEX KINASE 7, CHLOROPLASTIC"/>
    <property type="match status" value="1"/>
</dbReference>
<reference evidence="5" key="1">
    <citation type="submission" date="2018-05" db="EMBL/GenBank/DDBJ databases">
        <authorList>
            <person name="Li X."/>
        </authorList>
    </citation>
    <scope>NUCLEOTIDE SEQUENCE [LARGE SCALE GENOMIC DNA]</scope>
    <source>
        <strain evidence="5">LX32</strain>
    </source>
</reference>
<dbReference type="GO" id="GO:0005524">
    <property type="term" value="F:ATP binding"/>
    <property type="evidence" value="ECO:0007669"/>
    <property type="project" value="InterPro"/>
</dbReference>
<dbReference type="OrthoDB" id="9795390at2"/>
<dbReference type="Proteomes" id="UP000249254">
    <property type="component" value="Unassembled WGS sequence"/>
</dbReference>
<comment type="caution">
    <text evidence="4">The sequence shown here is derived from an EMBL/GenBank/DDBJ whole genome shotgun (WGS) entry which is preliminary data.</text>
</comment>
<dbReference type="Pfam" id="PF03109">
    <property type="entry name" value="ABC1"/>
    <property type="match status" value="1"/>
</dbReference>
<proteinExistence type="inferred from homology"/>
<keyword evidence="2" id="KW-1133">Transmembrane helix</keyword>
<dbReference type="EMBL" id="QFYQ01000001">
    <property type="protein sequence ID" value="RAK54132.1"/>
    <property type="molecule type" value="Genomic_DNA"/>
</dbReference>
<dbReference type="InterPro" id="IPR011009">
    <property type="entry name" value="Kinase-like_dom_sf"/>
</dbReference>
<feature type="domain" description="Protein kinase" evidence="3">
    <location>
        <begin position="104"/>
        <end position="408"/>
    </location>
</feature>
<name>A0A328AH68_9CAUL</name>
<evidence type="ECO:0000256" key="1">
    <source>
        <dbReference type="ARBA" id="ARBA00009670"/>
    </source>
</evidence>
<keyword evidence="4" id="KW-0808">Transferase</keyword>
<comment type="similarity">
    <text evidence="1">Belongs to the protein kinase superfamily. ADCK protein kinase family.</text>
</comment>
<dbReference type="GO" id="GO:0004672">
    <property type="term" value="F:protein kinase activity"/>
    <property type="evidence" value="ECO:0007669"/>
    <property type="project" value="InterPro"/>
</dbReference>
<evidence type="ECO:0000313" key="4">
    <source>
        <dbReference type="EMBL" id="RAK54132.1"/>
    </source>
</evidence>